<dbReference type="VEuPathDB" id="VectorBase:ASIC006395"/>
<dbReference type="EMBL" id="ATLV01014581">
    <property type="status" value="NOT_ANNOTATED_CDS"/>
    <property type="molecule type" value="Genomic_DNA"/>
</dbReference>
<feature type="region of interest" description="Disordered" evidence="1">
    <location>
        <begin position="63"/>
        <end position="110"/>
    </location>
</feature>
<feature type="compositionally biased region" description="Basic and acidic residues" evidence="1">
    <location>
        <begin position="80"/>
        <end position="95"/>
    </location>
</feature>
<dbReference type="EMBL" id="KE524975">
    <property type="protein sequence ID" value="KFB39071.1"/>
    <property type="molecule type" value="Genomic_DNA"/>
</dbReference>
<organism evidence="2">
    <name type="scientific">Anopheles sinensis</name>
    <name type="common">Mosquito</name>
    <dbReference type="NCBI Taxonomy" id="74873"/>
    <lineage>
        <taxon>Eukaryota</taxon>
        <taxon>Metazoa</taxon>
        <taxon>Ecdysozoa</taxon>
        <taxon>Arthropoda</taxon>
        <taxon>Hexapoda</taxon>
        <taxon>Insecta</taxon>
        <taxon>Pterygota</taxon>
        <taxon>Neoptera</taxon>
        <taxon>Endopterygota</taxon>
        <taxon>Diptera</taxon>
        <taxon>Nematocera</taxon>
        <taxon>Culicoidea</taxon>
        <taxon>Culicidae</taxon>
        <taxon>Anophelinae</taxon>
        <taxon>Anopheles</taxon>
    </lineage>
</organism>
<dbReference type="Proteomes" id="UP000030765">
    <property type="component" value="Unassembled WGS sequence"/>
</dbReference>
<evidence type="ECO:0000256" key="1">
    <source>
        <dbReference type="SAM" id="MobiDB-lite"/>
    </source>
</evidence>
<sequence>MPYNSPRVVEVGMCSYNYRPPVAAIVVGNRWWWCATDIKPKHRVWALARYRARPSPVSYRLAVEGAESSAPSDTKPSSVAEDRSPDQQRTDENRPKIVHHTASPLAVEVV</sequence>
<reference evidence="2 4" key="1">
    <citation type="journal article" date="2014" name="BMC Genomics">
        <title>Genome sequence of Anopheles sinensis provides insight into genetics basis of mosquito competence for malaria parasites.</title>
        <authorList>
            <person name="Zhou D."/>
            <person name="Zhang D."/>
            <person name="Ding G."/>
            <person name="Shi L."/>
            <person name="Hou Q."/>
            <person name="Ye Y."/>
            <person name="Xu Y."/>
            <person name="Zhou H."/>
            <person name="Xiong C."/>
            <person name="Li S."/>
            <person name="Yu J."/>
            <person name="Hong S."/>
            <person name="Yu X."/>
            <person name="Zou P."/>
            <person name="Chen C."/>
            <person name="Chang X."/>
            <person name="Wang W."/>
            <person name="Lv Y."/>
            <person name="Sun Y."/>
            <person name="Ma L."/>
            <person name="Shen B."/>
            <person name="Zhu C."/>
        </authorList>
    </citation>
    <scope>NUCLEOTIDE SEQUENCE [LARGE SCALE GENOMIC DNA]</scope>
</reference>
<reference evidence="3" key="2">
    <citation type="submission" date="2020-05" db="UniProtKB">
        <authorList>
            <consortium name="EnsemblMetazoa"/>
        </authorList>
    </citation>
    <scope>IDENTIFICATION</scope>
</reference>
<keyword evidence="4" id="KW-1185">Reference proteome</keyword>
<dbReference type="EnsemblMetazoa" id="ASIC006395-RA">
    <property type="protein sequence ID" value="ASIC006395-PA"/>
    <property type="gene ID" value="ASIC006395"/>
</dbReference>
<evidence type="ECO:0000313" key="2">
    <source>
        <dbReference type="EMBL" id="KFB39071.1"/>
    </source>
</evidence>
<protein>
    <submittedName>
        <fullName evidence="2">Uncharacterized protein LOC100705477 isoform X1</fullName>
    </submittedName>
</protein>
<accession>A0A084VM77</accession>
<name>A0A084VM77_ANOSI</name>
<dbReference type="AlphaFoldDB" id="A0A084VM77"/>
<evidence type="ECO:0000313" key="3">
    <source>
        <dbReference type="EnsemblMetazoa" id="ASIC006395-PA"/>
    </source>
</evidence>
<proteinExistence type="predicted"/>
<evidence type="ECO:0000313" key="4">
    <source>
        <dbReference type="Proteomes" id="UP000030765"/>
    </source>
</evidence>
<gene>
    <name evidence="2" type="ORF">ZHAS_00006395</name>
</gene>